<accession>A0A9P8REF2</accession>
<organism evidence="1 2">
    <name type="scientific">Truncatella angustata</name>
    <dbReference type="NCBI Taxonomy" id="152316"/>
    <lineage>
        <taxon>Eukaryota</taxon>
        <taxon>Fungi</taxon>
        <taxon>Dikarya</taxon>
        <taxon>Ascomycota</taxon>
        <taxon>Pezizomycotina</taxon>
        <taxon>Sordariomycetes</taxon>
        <taxon>Xylariomycetidae</taxon>
        <taxon>Amphisphaeriales</taxon>
        <taxon>Sporocadaceae</taxon>
        <taxon>Truncatella</taxon>
    </lineage>
</organism>
<protein>
    <submittedName>
        <fullName evidence="1">Uncharacterized protein</fullName>
    </submittedName>
</protein>
<dbReference type="RefSeq" id="XP_045951022.1">
    <property type="nucleotide sequence ID" value="XM_046095044.1"/>
</dbReference>
<gene>
    <name evidence="1" type="ORF">BKA67DRAFT_137745</name>
</gene>
<evidence type="ECO:0000313" key="1">
    <source>
        <dbReference type="EMBL" id="KAH6639948.1"/>
    </source>
</evidence>
<sequence>MRCDALLGAAQCCARACAFACALCCALCAACCALAASYFSRACLKPNLNLSAGTPNPTFFPRISSPVQVFFGALCPVALSPNPTTTPSLNPQDRTHVRIPSIFTCMCACS</sequence>
<dbReference type="GeneID" id="70123937"/>
<proteinExistence type="predicted"/>
<dbReference type="AlphaFoldDB" id="A0A9P8REF2"/>
<dbReference type="EMBL" id="JAGPXC010000014">
    <property type="protein sequence ID" value="KAH6639948.1"/>
    <property type="molecule type" value="Genomic_DNA"/>
</dbReference>
<name>A0A9P8REF2_9PEZI</name>
<dbReference type="Proteomes" id="UP000758603">
    <property type="component" value="Unassembled WGS sequence"/>
</dbReference>
<reference evidence="1" key="1">
    <citation type="journal article" date="2021" name="Nat. Commun.">
        <title>Genetic determinants of endophytism in the Arabidopsis root mycobiome.</title>
        <authorList>
            <person name="Mesny F."/>
            <person name="Miyauchi S."/>
            <person name="Thiergart T."/>
            <person name="Pickel B."/>
            <person name="Atanasova L."/>
            <person name="Karlsson M."/>
            <person name="Huettel B."/>
            <person name="Barry K.W."/>
            <person name="Haridas S."/>
            <person name="Chen C."/>
            <person name="Bauer D."/>
            <person name="Andreopoulos W."/>
            <person name="Pangilinan J."/>
            <person name="LaButti K."/>
            <person name="Riley R."/>
            <person name="Lipzen A."/>
            <person name="Clum A."/>
            <person name="Drula E."/>
            <person name="Henrissat B."/>
            <person name="Kohler A."/>
            <person name="Grigoriev I.V."/>
            <person name="Martin F.M."/>
            <person name="Hacquard S."/>
        </authorList>
    </citation>
    <scope>NUCLEOTIDE SEQUENCE</scope>
    <source>
        <strain evidence="1">MPI-SDFR-AT-0073</strain>
    </source>
</reference>
<evidence type="ECO:0000313" key="2">
    <source>
        <dbReference type="Proteomes" id="UP000758603"/>
    </source>
</evidence>
<keyword evidence="2" id="KW-1185">Reference proteome</keyword>
<comment type="caution">
    <text evidence="1">The sequence shown here is derived from an EMBL/GenBank/DDBJ whole genome shotgun (WGS) entry which is preliminary data.</text>
</comment>